<dbReference type="InterPro" id="IPR036388">
    <property type="entry name" value="WH-like_DNA-bd_sf"/>
</dbReference>
<accession>A0A7K0EMV4</accession>
<dbReference type="SUPFAM" id="SSF88659">
    <property type="entry name" value="Sigma3 and sigma4 domains of RNA polymerase sigma factors"/>
    <property type="match status" value="1"/>
</dbReference>
<dbReference type="SUPFAM" id="SSF88946">
    <property type="entry name" value="Sigma2 domain of RNA polymerase sigma factors"/>
    <property type="match status" value="1"/>
</dbReference>
<evidence type="ECO:0000256" key="3">
    <source>
        <dbReference type="ARBA" id="ARBA00023082"/>
    </source>
</evidence>
<evidence type="ECO:0000256" key="2">
    <source>
        <dbReference type="ARBA" id="ARBA00023015"/>
    </source>
</evidence>
<dbReference type="InterPro" id="IPR013325">
    <property type="entry name" value="RNA_pol_sigma_r2"/>
</dbReference>
<dbReference type="PANTHER" id="PTHR43133:SF46">
    <property type="entry name" value="RNA POLYMERASE SIGMA-70 FACTOR ECF SUBFAMILY"/>
    <property type="match status" value="1"/>
</dbReference>
<keyword evidence="3" id="KW-0731">Sigma factor</keyword>
<reference evidence="6 7" key="1">
    <citation type="journal article" date="2018" name="Antonie Van Leeuwenhoek">
        <title>Larkinella terrae sp. nov., isolated from soil on Jeju Island, South Korea.</title>
        <authorList>
            <person name="Ten L.N."/>
            <person name="Jeon J."/>
            <person name="Park S.J."/>
            <person name="Park S."/>
            <person name="Lee S.Y."/>
            <person name="Kim M.K."/>
            <person name="Jung H.Y."/>
        </authorList>
    </citation>
    <scope>NUCLEOTIDE SEQUENCE [LARGE SCALE GENOMIC DNA]</scope>
    <source>
        <strain evidence="6 7">KCTC 52001</strain>
    </source>
</reference>
<feature type="domain" description="RNA polymerase sigma factor 70 region 4 type 2" evidence="5">
    <location>
        <begin position="133"/>
        <end position="183"/>
    </location>
</feature>
<keyword evidence="4" id="KW-0804">Transcription</keyword>
<dbReference type="AlphaFoldDB" id="A0A7K0EMV4"/>
<proteinExistence type="inferred from homology"/>
<dbReference type="Gene3D" id="1.10.1740.10">
    <property type="match status" value="1"/>
</dbReference>
<dbReference type="NCBIfam" id="TIGR02937">
    <property type="entry name" value="sigma70-ECF"/>
    <property type="match status" value="1"/>
</dbReference>
<keyword evidence="7" id="KW-1185">Reference proteome</keyword>
<dbReference type="GO" id="GO:0003677">
    <property type="term" value="F:DNA binding"/>
    <property type="evidence" value="ECO:0007669"/>
    <property type="project" value="InterPro"/>
</dbReference>
<protein>
    <submittedName>
        <fullName evidence="6">Sigma-70 family RNA polymerase sigma factor</fullName>
    </submittedName>
</protein>
<dbReference type="InterPro" id="IPR013249">
    <property type="entry name" value="RNA_pol_sigma70_r4_t2"/>
</dbReference>
<name>A0A7K0EMV4_9BACT</name>
<dbReference type="InterPro" id="IPR014284">
    <property type="entry name" value="RNA_pol_sigma-70_dom"/>
</dbReference>
<dbReference type="GO" id="GO:0016987">
    <property type="term" value="F:sigma factor activity"/>
    <property type="evidence" value="ECO:0007669"/>
    <property type="project" value="UniProtKB-KW"/>
</dbReference>
<gene>
    <name evidence="6" type="ORF">GJJ30_17265</name>
</gene>
<dbReference type="OrthoDB" id="9150024at2"/>
<evidence type="ECO:0000313" key="6">
    <source>
        <dbReference type="EMBL" id="MRS63052.1"/>
    </source>
</evidence>
<dbReference type="InterPro" id="IPR039425">
    <property type="entry name" value="RNA_pol_sigma-70-like"/>
</dbReference>
<comment type="caution">
    <text evidence="6">The sequence shown here is derived from an EMBL/GenBank/DDBJ whole genome shotgun (WGS) entry which is preliminary data.</text>
</comment>
<evidence type="ECO:0000256" key="4">
    <source>
        <dbReference type="ARBA" id="ARBA00023163"/>
    </source>
</evidence>
<dbReference type="PANTHER" id="PTHR43133">
    <property type="entry name" value="RNA POLYMERASE ECF-TYPE SIGMA FACTO"/>
    <property type="match status" value="1"/>
</dbReference>
<evidence type="ECO:0000259" key="5">
    <source>
        <dbReference type="Pfam" id="PF08281"/>
    </source>
</evidence>
<sequence>MADSLTAVQTEHSRHSDEKLWSIYRTGNQQALSIIYSRHVKPLYAYGRKFNADGDVVKDCIQDLFSELMQKSTSVSETASVKNYLMKSLRRKLLAESHKRVMWPLSADYAFELIPSIEEQLIETQMNQEAASQVRKAITQLTNRQQEIIYLKFYHDLDNQSIAEVMTLTYPAVCNLISKSLKSIRAILANSLFLLFLLTIDRF</sequence>
<organism evidence="6 7">
    <name type="scientific">Larkinella terrae</name>
    <dbReference type="NCBI Taxonomy" id="2025311"/>
    <lineage>
        <taxon>Bacteria</taxon>
        <taxon>Pseudomonadati</taxon>
        <taxon>Bacteroidota</taxon>
        <taxon>Cytophagia</taxon>
        <taxon>Cytophagales</taxon>
        <taxon>Spirosomataceae</taxon>
        <taxon>Larkinella</taxon>
    </lineage>
</organism>
<dbReference type="RefSeq" id="WP_154176405.1">
    <property type="nucleotide sequence ID" value="NZ_WJXZ01000009.1"/>
</dbReference>
<evidence type="ECO:0000256" key="1">
    <source>
        <dbReference type="ARBA" id="ARBA00010641"/>
    </source>
</evidence>
<dbReference type="GO" id="GO:0006352">
    <property type="term" value="P:DNA-templated transcription initiation"/>
    <property type="evidence" value="ECO:0007669"/>
    <property type="project" value="InterPro"/>
</dbReference>
<dbReference type="Gene3D" id="1.10.10.10">
    <property type="entry name" value="Winged helix-like DNA-binding domain superfamily/Winged helix DNA-binding domain"/>
    <property type="match status" value="1"/>
</dbReference>
<evidence type="ECO:0000313" key="7">
    <source>
        <dbReference type="Proteomes" id="UP000441754"/>
    </source>
</evidence>
<dbReference type="InterPro" id="IPR013324">
    <property type="entry name" value="RNA_pol_sigma_r3/r4-like"/>
</dbReference>
<keyword evidence="2" id="KW-0805">Transcription regulation</keyword>
<dbReference type="EMBL" id="WJXZ01000009">
    <property type="protein sequence ID" value="MRS63052.1"/>
    <property type="molecule type" value="Genomic_DNA"/>
</dbReference>
<comment type="similarity">
    <text evidence="1">Belongs to the sigma-70 factor family. ECF subfamily.</text>
</comment>
<dbReference type="Pfam" id="PF08281">
    <property type="entry name" value="Sigma70_r4_2"/>
    <property type="match status" value="1"/>
</dbReference>
<dbReference type="Proteomes" id="UP000441754">
    <property type="component" value="Unassembled WGS sequence"/>
</dbReference>